<dbReference type="PANTHER" id="PTHR36302:SF1">
    <property type="entry name" value="COPPER CHAPERONE PCU(A)C"/>
    <property type="match status" value="1"/>
</dbReference>
<dbReference type="Pfam" id="PF04314">
    <property type="entry name" value="PCuAC"/>
    <property type="match status" value="1"/>
</dbReference>
<evidence type="ECO:0000256" key="1">
    <source>
        <dbReference type="SAM" id="SignalP"/>
    </source>
</evidence>
<feature type="signal peptide" evidence="1">
    <location>
        <begin position="1"/>
        <end position="21"/>
    </location>
</feature>
<evidence type="ECO:0000313" key="2">
    <source>
        <dbReference type="EMBL" id="GJE62005.1"/>
    </source>
</evidence>
<feature type="chain" id="PRO_5046968434" description="Copper chaperone PCu(A)C" evidence="1">
    <location>
        <begin position="22"/>
        <end position="170"/>
    </location>
</feature>
<organism evidence="2 3">
    <name type="scientific">Methylobacterium trifolii</name>
    <dbReference type="NCBI Taxonomy" id="1003092"/>
    <lineage>
        <taxon>Bacteria</taxon>
        <taxon>Pseudomonadati</taxon>
        <taxon>Pseudomonadota</taxon>
        <taxon>Alphaproteobacteria</taxon>
        <taxon>Hyphomicrobiales</taxon>
        <taxon>Methylobacteriaceae</taxon>
        <taxon>Methylobacterium</taxon>
    </lineage>
</organism>
<evidence type="ECO:0008006" key="4">
    <source>
        <dbReference type="Google" id="ProtNLM"/>
    </source>
</evidence>
<dbReference type="InterPro" id="IPR007410">
    <property type="entry name" value="LpqE-like"/>
</dbReference>
<dbReference type="SUPFAM" id="SSF110087">
    <property type="entry name" value="DR1885-like metal-binding protein"/>
    <property type="match status" value="1"/>
</dbReference>
<dbReference type="EMBL" id="BPRB01000265">
    <property type="protein sequence ID" value="GJE62005.1"/>
    <property type="molecule type" value="Genomic_DNA"/>
</dbReference>
<accession>A0ABQ4U3K9</accession>
<name>A0ABQ4U3K9_9HYPH</name>
<keyword evidence="3" id="KW-1185">Reference proteome</keyword>
<sequence>MNRILPAGLGLLLAAMIPALAQERTGPLKAGDLAIEAPWMRAVPAGAKVAGGYVRITNTGSVPDRLTAAAVGVAGRGEIHSMTMEGGVMKMAPVPGGLSIEPGKTVELKPGGFHLMFQDLRSAPKPGDGVPGSLTFERAGTVPVTFAVASIGAMSPQGAPPATAGAHQHH</sequence>
<proteinExistence type="predicted"/>
<keyword evidence="1" id="KW-0732">Signal</keyword>
<dbReference type="InterPro" id="IPR036182">
    <property type="entry name" value="PCuAC_sf"/>
</dbReference>
<dbReference type="PANTHER" id="PTHR36302">
    <property type="entry name" value="BLR7088 PROTEIN"/>
    <property type="match status" value="1"/>
</dbReference>
<dbReference type="InterPro" id="IPR058248">
    <property type="entry name" value="Lxx211020-like"/>
</dbReference>
<dbReference type="Gene3D" id="2.60.40.1890">
    <property type="entry name" value="PCu(A)C copper chaperone"/>
    <property type="match status" value="1"/>
</dbReference>
<evidence type="ECO:0000313" key="3">
    <source>
        <dbReference type="Proteomes" id="UP001055057"/>
    </source>
</evidence>
<protein>
    <recommendedName>
        <fullName evidence="4">Copper chaperone PCu(A)C</fullName>
    </recommendedName>
</protein>
<reference evidence="2" key="1">
    <citation type="journal article" date="2021" name="Front. Microbiol.">
        <title>Comprehensive Comparative Genomics and Phenotyping of Methylobacterium Species.</title>
        <authorList>
            <person name="Alessa O."/>
            <person name="Ogura Y."/>
            <person name="Fujitani Y."/>
            <person name="Takami H."/>
            <person name="Hayashi T."/>
            <person name="Sahin N."/>
            <person name="Tani A."/>
        </authorList>
    </citation>
    <scope>NUCLEOTIDE SEQUENCE</scope>
    <source>
        <strain evidence="2">DSM 23632</strain>
    </source>
</reference>
<comment type="caution">
    <text evidence="2">The sequence shown here is derived from an EMBL/GenBank/DDBJ whole genome shotgun (WGS) entry which is preliminary data.</text>
</comment>
<gene>
    <name evidence="2" type="ORF">MPOCJGCO_4133</name>
</gene>
<dbReference type="Proteomes" id="UP001055057">
    <property type="component" value="Unassembled WGS sequence"/>
</dbReference>
<reference evidence="2" key="2">
    <citation type="submission" date="2021-08" db="EMBL/GenBank/DDBJ databases">
        <authorList>
            <person name="Tani A."/>
            <person name="Ola A."/>
            <person name="Ogura Y."/>
            <person name="Katsura K."/>
            <person name="Hayashi T."/>
        </authorList>
    </citation>
    <scope>NUCLEOTIDE SEQUENCE</scope>
    <source>
        <strain evidence="2">DSM 23632</strain>
    </source>
</reference>